<accession>D5MM94</accession>
<dbReference type="InterPro" id="IPR014982">
    <property type="entry name" value="GSCFA"/>
</dbReference>
<reference evidence="2 3" key="1">
    <citation type="journal article" date="2010" name="Nature">
        <title>Nitrite-driven anaerobic methane oxidation by oxygenic bacteria.</title>
        <authorList>
            <person name="Ettwig K.F."/>
            <person name="Butler M.K."/>
            <person name="Le Paslier D."/>
            <person name="Pelletier E."/>
            <person name="Mangenot S."/>
            <person name="Kuypers M.M.M."/>
            <person name="Schreiber F."/>
            <person name="Dutilh B.E."/>
            <person name="Zedelius J."/>
            <person name="de Beer D."/>
            <person name="Gloerich J."/>
            <person name="Wessels H.J.C.T."/>
            <person name="van Allen T."/>
            <person name="Luesken F."/>
            <person name="Wu M."/>
            <person name="van de Pas-Schoonen K.T."/>
            <person name="Op den Camp H.J.M."/>
            <person name="Janssen-Megens E.M."/>
            <person name="Francoijs K-J."/>
            <person name="Stunnenberg H."/>
            <person name="Weissenbach J."/>
            <person name="Jetten M.S.M."/>
            <person name="Strous M."/>
        </authorList>
    </citation>
    <scope>NUCLEOTIDE SEQUENCE [LARGE SCALE GENOMIC DNA]</scope>
</reference>
<dbReference type="STRING" id="671143.DAMO_0919"/>
<protein>
    <recommendedName>
        <fullName evidence="1">GSCFA domain-containing protein</fullName>
    </recommendedName>
</protein>
<feature type="domain" description="GSCFA" evidence="1">
    <location>
        <begin position="76"/>
        <end position="315"/>
    </location>
</feature>
<evidence type="ECO:0000259" key="1">
    <source>
        <dbReference type="Pfam" id="PF08885"/>
    </source>
</evidence>
<dbReference type="PATRIC" id="fig|671143.5.peg.800"/>
<proteinExistence type="predicted"/>
<evidence type="ECO:0000313" key="3">
    <source>
        <dbReference type="Proteomes" id="UP000006898"/>
    </source>
</evidence>
<dbReference type="KEGG" id="mox:DAMO_0919"/>
<gene>
    <name evidence="2" type="ORF">DAMO_0919</name>
</gene>
<name>D5MM94_METO1</name>
<organism evidence="2 3">
    <name type="scientific">Methylomirabilis oxygeniifera</name>
    <dbReference type="NCBI Taxonomy" id="671143"/>
    <lineage>
        <taxon>Bacteria</taxon>
        <taxon>Candidatus Methylomirabilota</taxon>
        <taxon>Candidatus Methylomirabilia</taxon>
        <taxon>Candidatus Methylomirabilales</taxon>
        <taxon>Candidatus Methylomirabilaceae</taxon>
        <taxon>Candidatus Methylomirabilis</taxon>
    </lineage>
</organism>
<dbReference type="EMBL" id="FP565575">
    <property type="protein sequence ID" value="CBE67980.1"/>
    <property type="molecule type" value="Genomic_DNA"/>
</dbReference>
<dbReference type="Pfam" id="PF08885">
    <property type="entry name" value="GSCFA"/>
    <property type="match status" value="1"/>
</dbReference>
<sequence length="413" mass="47267">MTDPLPDELSEAERARRALIQWSLDKSHVRLGNMARWHKGTTYRRMPDKTQLSAMGMDALGDGWLPAEPLITPETRVLAIGSCFARYFILWLAEHGFNKAAPQSPYNALLRFGSDFVSPAVVAQQFRWAFDELDDKDVLWIGKDKNIFEATEERRQLVRDTLLGTEVLLLTLGLSEVWYDRVTGEPLWRALTEDQFDPERHIFRVETMAQTLHYLETIERLRAQHVPNMTIIYTVSPIRLAATFRPVSALTASSASKAIVRAALDEFLRNHQDGLHRNLFYFPSYELVTEYFVDPYEHDNRHISSTVAAGIIRYFVAHYCSADMIERSGRSLNDLEGAGQDLERFIQQSRIAGTDPRSGELLARIAELEGKVVDLQKICDERQEVIVGLDQAARERLDLIHRLDAEVKRIQGR</sequence>
<dbReference type="HOGENOM" id="CLU_665130_0_0_0"/>
<evidence type="ECO:0000313" key="2">
    <source>
        <dbReference type="EMBL" id="CBE67980.1"/>
    </source>
</evidence>
<dbReference type="AlphaFoldDB" id="D5MM94"/>
<dbReference type="Proteomes" id="UP000006898">
    <property type="component" value="Chromosome"/>
</dbReference>
<dbReference type="eggNOG" id="COG0457">
    <property type="taxonomic scope" value="Bacteria"/>
</dbReference>